<evidence type="ECO:0000256" key="1">
    <source>
        <dbReference type="SAM" id="MobiDB-lite"/>
    </source>
</evidence>
<dbReference type="AlphaFoldDB" id="A0A7G2CLD1"/>
<protein>
    <submittedName>
        <fullName evidence="2">Uncharacterized protein</fullName>
    </submittedName>
</protein>
<proteinExistence type="predicted"/>
<accession>A0A7G2CLD1</accession>
<feature type="region of interest" description="Disordered" evidence="1">
    <location>
        <begin position="650"/>
        <end position="675"/>
    </location>
</feature>
<dbReference type="EMBL" id="LR877162">
    <property type="protein sequence ID" value="CAD2220660.1"/>
    <property type="molecule type" value="Genomic_DNA"/>
</dbReference>
<dbReference type="VEuPathDB" id="TriTrypDB:ADEAN_000818200"/>
<dbReference type="Proteomes" id="UP000515908">
    <property type="component" value="Chromosome 18"/>
</dbReference>
<gene>
    <name evidence="2" type="ORF">ADEAN_000818200</name>
</gene>
<organism evidence="2 3">
    <name type="scientific">Angomonas deanei</name>
    <dbReference type="NCBI Taxonomy" id="59799"/>
    <lineage>
        <taxon>Eukaryota</taxon>
        <taxon>Discoba</taxon>
        <taxon>Euglenozoa</taxon>
        <taxon>Kinetoplastea</taxon>
        <taxon>Metakinetoplastina</taxon>
        <taxon>Trypanosomatida</taxon>
        <taxon>Trypanosomatidae</taxon>
        <taxon>Strigomonadinae</taxon>
        <taxon>Angomonas</taxon>
    </lineage>
</organism>
<sequence length="707" mass="79570">MAATLDNLFYTPNNDSNKDSLKEFSMILSCLIAFSVTPSTSTAGVPCACLSAVLLLARHVYSEPEEGRHPVRESYRTLLEEFFLGSSCRGLEALEIAFSNGLRYLSHRKNANEKECARCLLCLETIVDLLSHISVNSPSTTAEVRNGHSFLKLFVAFFSSTSSETDKRSKSSHAEENRDTIGTIKYKLSCLFHYLLSFETQQQQQRQSDDGSLHDYLLSSEVCHALVTYLRSLVGEDRRGYGELVASTDEHKTAVHSATTILKILAIVVSIHETNACGDNESHHHYFSFLYNVEFSFCLYLLFTCPYQCIIDASLVLFSLLMRFDPTEGGPALLQLYFQPSEDPSDHQHKQIAVIPVLVNMLTWGNKDNRNFFVPTQFSSALALRWMLLLSPRETTDRVIKDFIVLSVLLQILLSFDAHHRRDKMYVMLELEVLHCLALSVILSEDENAIILKQVLKRKLSTESLSLLHQNCSVLLLAHVGDSYYGHYPVVEIDLSHVEQGDCEEEKSNSVLVLDTSQKWKTVVEQTVRRLFPPVKYPAPHHKNPVRDLELVAFVPPSSSSTIIGEIPPPYVELGNTNHQHNDDHHHHTMDTLSPSYCHHSTQSAHFVSLREKCLQSGNESYLSTPPVQAAAGRGTAIYQSTLRQVLSLASHAPQKSAAGRSSSRHTDPSATLEFPKLKNPFLPVTPVRDRRPRWTIDAIKKITFDF</sequence>
<evidence type="ECO:0000313" key="3">
    <source>
        <dbReference type="Proteomes" id="UP000515908"/>
    </source>
</evidence>
<reference evidence="2 3" key="1">
    <citation type="submission" date="2020-08" db="EMBL/GenBank/DDBJ databases">
        <authorList>
            <person name="Newling K."/>
            <person name="Davey J."/>
            <person name="Forrester S."/>
        </authorList>
    </citation>
    <scope>NUCLEOTIDE SEQUENCE [LARGE SCALE GENOMIC DNA]</scope>
    <source>
        <strain evidence="3">Crithidia deanei Carvalho (ATCC PRA-265)</strain>
    </source>
</reference>
<name>A0A7G2CLD1_9TRYP</name>
<keyword evidence="3" id="KW-1185">Reference proteome</keyword>
<evidence type="ECO:0000313" key="2">
    <source>
        <dbReference type="EMBL" id="CAD2220660.1"/>
    </source>
</evidence>